<evidence type="ECO:0000313" key="1">
    <source>
        <dbReference type="EMBL" id="CAG8588070.1"/>
    </source>
</evidence>
<keyword evidence="2" id="KW-1185">Reference proteome</keyword>
<proteinExistence type="predicted"/>
<evidence type="ECO:0000313" key="2">
    <source>
        <dbReference type="Proteomes" id="UP000789860"/>
    </source>
</evidence>
<name>A0ACA9MIF1_9GLOM</name>
<reference evidence="1" key="1">
    <citation type="submission" date="2021-06" db="EMBL/GenBank/DDBJ databases">
        <authorList>
            <person name="Kallberg Y."/>
            <person name="Tangrot J."/>
            <person name="Rosling A."/>
        </authorList>
    </citation>
    <scope>NUCLEOTIDE SEQUENCE</scope>
    <source>
        <strain evidence="1">AU212A</strain>
    </source>
</reference>
<comment type="caution">
    <text evidence="1">The sequence shown here is derived from an EMBL/GenBank/DDBJ whole genome shotgun (WGS) entry which is preliminary data.</text>
</comment>
<dbReference type="Proteomes" id="UP000789860">
    <property type="component" value="Unassembled WGS sequence"/>
</dbReference>
<dbReference type="EMBL" id="CAJVPM010012402">
    <property type="protein sequence ID" value="CAG8588070.1"/>
    <property type="molecule type" value="Genomic_DNA"/>
</dbReference>
<protein>
    <submittedName>
        <fullName evidence="1">7808_t:CDS:1</fullName>
    </submittedName>
</protein>
<organism evidence="1 2">
    <name type="scientific">Scutellospora calospora</name>
    <dbReference type="NCBI Taxonomy" id="85575"/>
    <lineage>
        <taxon>Eukaryota</taxon>
        <taxon>Fungi</taxon>
        <taxon>Fungi incertae sedis</taxon>
        <taxon>Mucoromycota</taxon>
        <taxon>Glomeromycotina</taxon>
        <taxon>Glomeromycetes</taxon>
        <taxon>Diversisporales</taxon>
        <taxon>Gigasporaceae</taxon>
        <taxon>Scutellospora</taxon>
    </lineage>
</organism>
<gene>
    <name evidence="1" type="ORF">SCALOS_LOCUS6472</name>
</gene>
<accession>A0ACA9MIF1</accession>
<sequence length="148" mass="15478">MTGMKSLSVVEAPTFRVCDRWRAVPLQSGRVDEETVAAGVGTAVAKVDADGLPARPIRIVPRNLVARQLKRLHVVWNLVCGGAGGVQVANSCGGRVLDERRIVETSTGVVSLDIEIVVGALSALVRLDLSLEAVVLGLAGGSEGRRGD</sequence>